<reference evidence="2" key="2">
    <citation type="submission" date="2023-05" db="EMBL/GenBank/DDBJ databases">
        <authorList>
            <consortium name="Lawrence Berkeley National Laboratory"/>
            <person name="Steindorff A."/>
            <person name="Hensen N."/>
            <person name="Bonometti L."/>
            <person name="Westerberg I."/>
            <person name="Brannstrom I.O."/>
            <person name="Guillou S."/>
            <person name="Cros-Aarteil S."/>
            <person name="Calhoun S."/>
            <person name="Haridas S."/>
            <person name="Kuo A."/>
            <person name="Mondo S."/>
            <person name="Pangilinan J."/>
            <person name="Riley R."/>
            <person name="Labutti K."/>
            <person name="Andreopoulos B."/>
            <person name="Lipzen A."/>
            <person name="Chen C."/>
            <person name="Yanf M."/>
            <person name="Daum C."/>
            <person name="Ng V."/>
            <person name="Clum A."/>
            <person name="Ohm R."/>
            <person name="Martin F."/>
            <person name="Silar P."/>
            <person name="Natvig D."/>
            <person name="Lalanne C."/>
            <person name="Gautier V."/>
            <person name="Ament-Velasquez S.L."/>
            <person name="Kruys A."/>
            <person name="Hutchinson M.I."/>
            <person name="Powell A.J."/>
            <person name="Barry K."/>
            <person name="Miller A.N."/>
            <person name="Grigoriev I.V."/>
            <person name="Debuchy R."/>
            <person name="Gladieux P."/>
            <person name="Thoren M.H."/>
            <person name="Johannesson H."/>
        </authorList>
    </citation>
    <scope>NUCLEOTIDE SEQUENCE</scope>
    <source>
        <strain evidence="2">CBS 757.83</strain>
    </source>
</reference>
<comment type="caution">
    <text evidence="2">The sequence shown here is derived from an EMBL/GenBank/DDBJ whole genome shotgun (WGS) entry which is preliminary data.</text>
</comment>
<dbReference type="EMBL" id="MU863647">
    <property type="protein sequence ID" value="KAK4099618.1"/>
    <property type="molecule type" value="Genomic_DNA"/>
</dbReference>
<feature type="region of interest" description="Disordered" evidence="1">
    <location>
        <begin position="1"/>
        <end position="25"/>
    </location>
</feature>
<protein>
    <submittedName>
        <fullName evidence="2">Uncharacterized protein</fullName>
    </submittedName>
</protein>
<proteinExistence type="predicted"/>
<organism evidence="2 3">
    <name type="scientific">Parathielavia hyrcaniae</name>
    <dbReference type="NCBI Taxonomy" id="113614"/>
    <lineage>
        <taxon>Eukaryota</taxon>
        <taxon>Fungi</taxon>
        <taxon>Dikarya</taxon>
        <taxon>Ascomycota</taxon>
        <taxon>Pezizomycotina</taxon>
        <taxon>Sordariomycetes</taxon>
        <taxon>Sordariomycetidae</taxon>
        <taxon>Sordariales</taxon>
        <taxon>Chaetomiaceae</taxon>
        <taxon>Parathielavia</taxon>
    </lineage>
</organism>
<evidence type="ECO:0000313" key="3">
    <source>
        <dbReference type="Proteomes" id="UP001305647"/>
    </source>
</evidence>
<gene>
    <name evidence="2" type="ORF">N658DRAFT_156490</name>
</gene>
<dbReference type="AlphaFoldDB" id="A0AAN6PXH5"/>
<name>A0AAN6PXH5_9PEZI</name>
<accession>A0AAN6PXH5</accession>
<evidence type="ECO:0000256" key="1">
    <source>
        <dbReference type="SAM" id="MobiDB-lite"/>
    </source>
</evidence>
<keyword evidence="3" id="KW-1185">Reference proteome</keyword>
<sequence>MKLFPDAPQHTEHSSNALEPLRSTIKQPPNCQNASSFLFFPKLSVLVESSPASCNIHLGPLHRLLVMFDHRARVSCSQQELRPQGRAACPTDVSRRSVQPLLETCNNSPYVVPPVRYTTALHQRQMIANQKETRFWPGLLDQSVWHLLWTCTSLFSCSWL</sequence>
<dbReference type="Proteomes" id="UP001305647">
    <property type="component" value="Unassembled WGS sequence"/>
</dbReference>
<evidence type="ECO:0000313" key="2">
    <source>
        <dbReference type="EMBL" id="KAK4099618.1"/>
    </source>
</evidence>
<reference evidence="2" key="1">
    <citation type="journal article" date="2023" name="Mol. Phylogenet. Evol.">
        <title>Genome-scale phylogeny and comparative genomics of the fungal order Sordariales.</title>
        <authorList>
            <person name="Hensen N."/>
            <person name="Bonometti L."/>
            <person name="Westerberg I."/>
            <person name="Brannstrom I.O."/>
            <person name="Guillou S."/>
            <person name="Cros-Aarteil S."/>
            <person name="Calhoun S."/>
            <person name="Haridas S."/>
            <person name="Kuo A."/>
            <person name="Mondo S."/>
            <person name="Pangilinan J."/>
            <person name="Riley R."/>
            <person name="LaButti K."/>
            <person name="Andreopoulos B."/>
            <person name="Lipzen A."/>
            <person name="Chen C."/>
            <person name="Yan M."/>
            <person name="Daum C."/>
            <person name="Ng V."/>
            <person name="Clum A."/>
            <person name="Steindorff A."/>
            <person name="Ohm R.A."/>
            <person name="Martin F."/>
            <person name="Silar P."/>
            <person name="Natvig D.O."/>
            <person name="Lalanne C."/>
            <person name="Gautier V."/>
            <person name="Ament-Velasquez S.L."/>
            <person name="Kruys A."/>
            <person name="Hutchinson M.I."/>
            <person name="Powell A.J."/>
            <person name="Barry K."/>
            <person name="Miller A.N."/>
            <person name="Grigoriev I.V."/>
            <person name="Debuchy R."/>
            <person name="Gladieux P."/>
            <person name="Hiltunen Thoren M."/>
            <person name="Johannesson H."/>
        </authorList>
    </citation>
    <scope>NUCLEOTIDE SEQUENCE</scope>
    <source>
        <strain evidence="2">CBS 757.83</strain>
    </source>
</reference>